<dbReference type="SUPFAM" id="SSF69118">
    <property type="entry name" value="AhpD-like"/>
    <property type="match status" value="1"/>
</dbReference>
<protein>
    <submittedName>
        <fullName evidence="2">4-carboxymuconolactone decarboxylase</fullName>
    </submittedName>
</protein>
<comment type="caution">
    <text evidence="2">The sequence shown here is derived from an EMBL/GenBank/DDBJ whole genome shotgun (WGS) entry which is preliminary data.</text>
</comment>
<dbReference type="PANTHER" id="PTHR33570:SF2">
    <property type="entry name" value="CARBOXYMUCONOLACTONE DECARBOXYLASE-LIKE DOMAIN-CONTAINING PROTEIN"/>
    <property type="match status" value="1"/>
</dbReference>
<dbReference type="Gene3D" id="1.20.1290.10">
    <property type="entry name" value="AhpD-like"/>
    <property type="match status" value="1"/>
</dbReference>
<feature type="domain" description="Carboxymuconolactone decarboxylase-like" evidence="1">
    <location>
        <begin position="43"/>
        <end position="124"/>
    </location>
</feature>
<dbReference type="GO" id="GO:0051920">
    <property type="term" value="F:peroxiredoxin activity"/>
    <property type="evidence" value="ECO:0007669"/>
    <property type="project" value="InterPro"/>
</dbReference>
<dbReference type="PANTHER" id="PTHR33570">
    <property type="entry name" value="4-CARBOXYMUCONOLACTONE DECARBOXYLASE FAMILY PROTEIN"/>
    <property type="match status" value="1"/>
</dbReference>
<dbReference type="AlphaFoldDB" id="H5THB4"/>
<evidence type="ECO:0000313" key="2">
    <source>
        <dbReference type="EMBL" id="GAB32872.1"/>
    </source>
</evidence>
<keyword evidence="3" id="KW-1185">Reference proteome</keyword>
<organism evidence="2 3">
    <name type="scientific">Gordonia otitidis (strain DSM 44809 / CCUG 52243 / JCM 12355 / NBRC 100426 / IFM 10032)</name>
    <dbReference type="NCBI Taxonomy" id="1108044"/>
    <lineage>
        <taxon>Bacteria</taxon>
        <taxon>Bacillati</taxon>
        <taxon>Actinomycetota</taxon>
        <taxon>Actinomycetes</taxon>
        <taxon>Mycobacteriales</taxon>
        <taxon>Gordoniaceae</taxon>
        <taxon>Gordonia</taxon>
    </lineage>
</organism>
<dbReference type="InterPro" id="IPR003779">
    <property type="entry name" value="CMD-like"/>
</dbReference>
<dbReference type="InterPro" id="IPR029032">
    <property type="entry name" value="AhpD-like"/>
</dbReference>
<evidence type="ECO:0000313" key="3">
    <source>
        <dbReference type="Proteomes" id="UP000005038"/>
    </source>
</evidence>
<sequence length="135" mass="14687">MTTSTATIRQDTYAAGVEMRKKVLGAEHVERSLANATKFAAPIQELVTEYCWGAVWTRPGLEPRTRSLLNRAMLTALNRNHELAVHVKGAINNGVTVAEIQEVLLQAAIYVGVPASLESFRVAEKTLSELGVINA</sequence>
<dbReference type="InterPro" id="IPR052512">
    <property type="entry name" value="4CMD/NDH-1_regulator"/>
</dbReference>
<dbReference type="RefSeq" id="WP_007237134.1">
    <property type="nucleotide sequence ID" value="NZ_BAFB01000031.1"/>
</dbReference>
<dbReference type="OrthoDB" id="9802489at2"/>
<proteinExistence type="predicted"/>
<accession>H5THB4</accession>
<evidence type="ECO:0000259" key="1">
    <source>
        <dbReference type="Pfam" id="PF02627"/>
    </source>
</evidence>
<gene>
    <name evidence="2" type="primary">pcaC</name>
    <name evidence="2" type="ORF">GOOTI_031_00200</name>
</gene>
<dbReference type="Proteomes" id="UP000005038">
    <property type="component" value="Unassembled WGS sequence"/>
</dbReference>
<reference evidence="2" key="1">
    <citation type="submission" date="2012-02" db="EMBL/GenBank/DDBJ databases">
        <title>Whole genome shotgun sequence of Gordonia otitidis NBRC 100426.</title>
        <authorList>
            <person name="Yoshida I."/>
            <person name="Hosoyama A."/>
            <person name="Tsuchikane K."/>
            <person name="Katsumata H."/>
            <person name="Yamazaki S."/>
            <person name="Fujita N."/>
        </authorList>
    </citation>
    <scope>NUCLEOTIDE SEQUENCE [LARGE SCALE GENOMIC DNA]</scope>
    <source>
        <strain evidence="2">NBRC 100426</strain>
    </source>
</reference>
<dbReference type="EMBL" id="BAFB01000031">
    <property type="protein sequence ID" value="GAB32872.1"/>
    <property type="molecule type" value="Genomic_DNA"/>
</dbReference>
<dbReference type="STRING" id="1108044.GOOTI_031_00200"/>
<name>H5THB4_GORO1</name>
<dbReference type="Pfam" id="PF02627">
    <property type="entry name" value="CMD"/>
    <property type="match status" value="1"/>
</dbReference>